<name>A0A6J8E9M4_MYTCO</name>
<keyword evidence="1" id="KW-0234">DNA repair</keyword>
<feature type="domain" description="Helitron helicase-like" evidence="3">
    <location>
        <begin position="261"/>
        <end position="418"/>
    </location>
</feature>
<dbReference type="InterPro" id="IPR027417">
    <property type="entry name" value="P-loop_NTPase"/>
</dbReference>
<dbReference type="OrthoDB" id="6137305at2759"/>
<dbReference type="InterPro" id="IPR010285">
    <property type="entry name" value="DNA_helicase_pif1-like_DEAD"/>
</dbReference>
<dbReference type="GO" id="GO:0000723">
    <property type="term" value="P:telomere maintenance"/>
    <property type="evidence" value="ECO:0007669"/>
    <property type="project" value="InterPro"/>
</dbReference>
<protein>
    <recommendedName>
        <fullName evidence="1">ATP-dependent DNA helicase</fullName>
        <ecNumber evidence="1">5.6.2.3</ecNumber>
    </recommendedName>
</protein>
<accession>A0A6J8E9M4</accession>
<dbReference type="GO" id="GO:0006281">
    <property type="term" value="P:DNA repair"/>
    <property type="evidence" value="ECO:0007669"/>
    <property type="project" value="UniProtKB-KW"/>
</dbReference>
<keyword evidence="5" id="KW-1185">Reference proteome</keyword>
<keyword evidence="1" id="KW-0227">DNA damage</keyword>
<reference evidence="4 5" key="1">
    <citation type="submission" date="2020-06" db="EMBL/GenBank/DDBJ databases">
        <authorList>
            <person name="Li R."/>
            <person name="Bekaert M."/>
        </authorList>
    </citation>
    <scope>NUCLEOTIDE SEQUENCE [LARGE SCALE GENOMIC DNA]</scope>
    <source>
        <strain evidence="5">wild</strain>
    </source>
</reference>
<dbReference type="InterPro" id="IPR025476">
    <property type="entry name" value="Helitron_helicase-like"/>
</dbReference>
<dbReference type="GO" id="GO:0043139">
    <property type="term" value="F:5'-3' DNA helicase activity"/>
    <property type="evidence" value="ECO:0007669"/>
    <property type="project" value="UniProtKB-EC"/>
</dbReference>
<evidence type="ECO:0000259" key="2">
    <source>
        <dbReference type="Pfam" id="PF05970"/>
    </source>
</evidence>
<dbReference type="InterPro" id="IPR051055">
    <property type="entry name" value="PIF1_helicase"/>
</dbReference>
<gene>
    <name evidence="4" type="ORF">MCOR_49344</name>
</gene>
<evidence type="ECO:0000313" key="5">
    <source>
        <dbReference type="Proteomes" id="UP000507470"/>
    </source>
</evidence>
<dbReference type="Pfam" id="PF05970">
    <property type="entry name" value="PIF1"/>
    <property type="match status" value="1"/>
</dbReference>
<dbReference type="GO" id="GO:0016787">
    <property type="term" value="F:hydrolase activity"/>
    <property type="evidence" value="ECO:0007669"/>
    <property type="project" value="UniProtKB-KW"/>
</dbReference>
<organism evidence="4 5">
    <name type="scientific">Mytilus coruscus</name>
    <name type="common">Sea mussel</name>
    <dbReference type="NCBI Taxonomy" id="42192"/>
    <lineage>
        <taxon>Eukaryota</taxon>
        <taxon>Metazoa</taxon>
        <taxon>Spiralia</taxon>
        <taxon>Lophotrochozoa</taxon>
        <taxon>Mollusca</taxon>
        <taxon>Bivalvia</taxon>
        <taxon>Autobranchia</taxon>
        <taxon>Pteriomorphia</taxon>
        <taxon>Mytilida</taxon>
        <taxon>Mytiloidea</taxon>
        <taxon>Mytilidae</taxon>
        <taxon>Mytilinae</taxon>
        <taxon>Mytilus</taxon>
    </lineage>
</organism>
<sequence>MRFITFVTTTSTSIQTLEKEGKISVCKQCCNLTKSSSTEFNFFNNFSDIPQCIRALRNYADYRKLSIGTLFCSTFKPPGYTYTHLQGKLSFGIVDTQREGMLGILNETVEINSSISVLKPALQWLKVHNYLYGAYVSNYEKISGHFQSKDIQSSFPGIPFKTDNVVLKTKGSISQEALDKSKGLIIPADNIIKPNQQSDHYILGNSISREVHSTTILPANSQPDHLYSSDKNLEAKVFPHLFPDGSGSWSKQKNAFTLGQYHKHRLLHLNRRWANDKLYLFFAFDRNMKERILNYPNIPTMSNANRTRNVTAKEVAKSNNSYDKYSKVLPATVTGGKAFWRKKWLDLVAMVRHVGPADLFVTLTANDSWRELKTILSQYDNPQSILHPVDTAEYFFKRFNSIKPLLFGSSSVFGKFKDQQLKEYDSYICNKTEADLHSSEVLSILHWSKDMILNDQKSFLMRKHQMTASQKTVFDSLMSYEGNQLLAFVTGPRGCGKSFLLHTLVLQYEFNCSIVEVLATSGNAALLVNDRTVHSFFKLDCNLETSIQYRDTNWESICCTNVIIIDEISMMTAEILEKLNQICNQTSTMTNEKQLFGGKTVILFGDLLQLPAVTNSTSQSRQIFESQLWSKFHPFFLNENCRQSQDIIYESLLNRVRLGNHTTEDLELLQTRVCGSGHDLDHECQDMTSSNSMAICSKHVERMNLNDQLQNSLLPTSTLHHLHATDYDAGGELLNKTESHQLNSLKSVMPQTISVKEGAKVMITRNLNVQSQIVNGTVGILKTINKQVLMIQRLASDKLIPVTKVKQKLLFFFFFLTT</sequence>
<dbReference type="GO" id="GO:0005524">
    <property type="term" value="F:ATP binding"/>
    <property type="evidence" value="ECO:0007669"/>
    <property type="project" value="UniProtKB-KW"/>
</dbReference>
<comment type="cofactor">
    <cofactor evidence="1">
        <name>Mg(2+)</name>
        <dbReference type="ChEBI" id="CHEBI:18420"/>
    </cofactor>
</comment>
<evidence type="ECO:0000259" key="3">
    <source>
        <dbReference type="Pfam" id="PF14214"/>
    </source>
</evidence>
<keyword evidence="1" id="KW-0547">Nucleotide-binding</keyword>
<keyword evidence="1" id="KW-0233">DNA recombination</keyword>
<evidence type="ECO:0000313" key="4">
    <source>
        <dbReference type="EMBL" id="CAC5416756.1"/>
    </source>
</evidence>
<proteinExistence type="inferred from homology"/>
<keyword evidence="1" id="KW-0347">Helicase</keyword>
<keyword evidence="1" id="KW-0067">ATP-binding</keyword>
<dbReference type="EC" id="5.6.2.3" evidence="1"/>
<dbReference type="EMBL" id="CACVKT020008681">
    <property type="protein sequence ID" value="CAC5416756.1"/>
    <property type="molecule type" value="Genomic_DNA"/>
</dbReference>
<dbReference type="SUPFAM" id="SSF52540">
    <property type="entry name" value="P-loop containing nucleoside triphosphate hydrolases"/>
    <property type="match status" value="2"/>
</dbReference>
<keyword evidence="1 4" id="KW-0378">Hydrolase</keyword>
<dbReference type="Proteomes" id="UP000507470">
    <property type="component" value="Unassembled WGS sequence"/>
</dbReference>
<dbReference type="GO" id="GO:0006310">
    <property type="term" value="P:DNA recombination"/>
    <property type="evidence" value="ECO:0007669"/>
    <property type="project" value="UniProtKB-KW"/>
</dbReference>
<dbReference type="Gene3D" id="3.40.50.300">
    <property type="entry name" value="P-loop containing nucleotide triphosphate hydrolases"/>
    <property type="match status" value="1"/>
</dbReference>
<dbReference type="PANTHER" id="PTHR47642:SF5">
    <property type="entry name" value="ATP-DEPENDENT DNA HELICASE"/>
    <property type="match status" value="1"/>
</dbReference>
<dbReference type="Pfam" id="PF14214">
    <property type="entry name" value="Helitron_like_N"/>
    <property type="match status" value="1"/>
</dbReference>
<evidence type="ECO:0000256" key="1">
    <source>
        <dbReference type="RuleBase" id="RU363044"/>
    </source>
</evidence>
<comment type="similarity">
    <text evidence="1">Belongs to the helicase family.</text>
</comment>
<dbReference type="AlphaFoldDB" id="A0A6J8E9M4"/>
<dbReference type="PANTHER" id="PTHR47642">
    <property type="entry name" value="ATP-DEPENDENT DNA HELICASE"/>
    <property type="match status" value="1"/>
</dbReference>
<comment type="catalytic activity">
    <reaction evidence="1">
        <text>ATP + H2O = ADP + phosphate + H(+)</text>
        <dbReference type="Rhea" id="RHEA:13065"/>
        <dbReference type="ChEBI" id="CHEBI:15377"/>
        <dbReference type="ChEBI" id="CHEBI:15378"/>
        <dbReference type="ChEBI" id="CHEBI:30616"/>
        <dbReference type="ChEBI" id="CHEBI:43474"/>
        <dbReference type="ChEBI" id="CHEBI:456216"/>
        <dbReference type="EC" id="5.6.2.3"/>
    </reaction>
</comment>
<feature type="domain" description="DNA helicase Pif1-like DEAD-box helicase" evidence="2">
    <location>
        <begin position="465"/>
        <end position="646"/>
    </location>
</feature>